<protein>
    <submittedName>
        <fullName evidence="2">HPF/RaiA family ribosome-associated protein</fullName>
    </submittedName>
</protein>
<dbReference type="InterPro" id="IPR036567">
    <property type="entry name" value="RHF-like"/>
</dbReference>
<accession>A0ABW3UAD0</accession>
<gene>
    <name evidence="2" type="ORF">ACFQ2X_14925</name>
</gene>
<comment type="caution">
    <text evidence="2">The sequence shown here is derived from an EMBL/GenBank/DDBJ whole genome shotgun (WGS) entry which is preliminary data.</text>
</comment>
<dbReference type="SUPFAM" id="SSF69754">
    <property type="entry name" value="Ribosome binding protein Y (YfiA homologue)"/>
    <property type="match status" value="1"/>
</dbReference>
<dbReference type="InterPro" id="IPR003489">
    <property type="entry name" value="RHF/RaiA"/>
</dbReference>
<evidence type="ECO:0000313" key="3">
    <source>
        <dbReference type="Proteomes" id="UP001597264"/>
    </source>
</evidence>
<organism evidence="2 3">
    <name type="scientific">Microbulbifer celer</name>
    <dbReference type="NCBI Taxonomy" id="435905"/>
    <lineage>
        <taxon>Bacteria</taxon>
        <taxon>Pseudomonadati</taxon>
        <taxon>Pseudomonadota</taxon>
        <taxon>Gammaproteobacteria</taxon>
        <taxon>Cellvibrionales</taxon>
        <taxon>Microbulbiferaceae</taxon>
        <taxon>Microbulbifer</taxon>
    </lineage>
</organism>
<dbReference type="Pfam" id="PF02482">
    <property type="entry name" value="Ribosomal_S30AE"/>
    <property type="match status" value="1"/>
</dbReference>
<name>A0ABW3UAD0_9GAMM</name>
<evidence type="ECO:0000256" key="1">
    <source>
        <dbReference type="SAM" id="MobiDB-lite"/>
    </source>
</evidence>
<dbReference type="Proteomes" id="UP001597264">
    <property type="component" value="Unassembled WGS sequence"/>
</dbReference>
<proteinExistence type="predicted"/>
<dbReference type="Gene3D" id="3.30.160.100">
    <property type="entry name" value="Ribosome hibernation promotion factor-like"/>
    <property type="match status" value="1"/>
</dbReference>
<reference evidence="3" key="1">
    <citation type="journal article" date="2019" name="Int. J. Syst. Evol. Microbiol.">
        <title>The Global Catalogue of Microorganisms (GCM) 10K type strain sequencing project: providing services to taxonomists for standard genome sequencing and annotation.</title>
        <authorList>
            <consortium name="The Broad Institute Genomics Platform"/>
            <consortium name="The Broad Institute Genome Sequencing Center for Infectious Disease"/>
            <person name="Wu L."/>
            <person name="Ma J."/>
        </authorList>
    </citation>
    <scope>NUCLEOTIDE SEQUENCE [LARGE SCALE GENOMIC DNA]</scope>
    <source>
        <strain evidence="3">CCUG 54356</strain>
    </source>
</reference>
<dbReference type="EMBL" id="JBHTLR010000019">
    <property type="protein sequence ID" value="MFD1217898.1"/>
    <property type="molecule type" value="Genomic_DNA"/>
</dbReference>
<sequence length="123" mass="14000">MKSAPYDNIVFRDIDKSAALANTVSRKLDKLERYCGDIIRSRVVLEAPHQHKHKGKQYKASVELALSGNPVTITNESDSIHRAVNAAFSSAERCLKERGERRKTRRHQMPAISRMPEEEVEVE</sequence>
<keyword evidence="3" id="KW-1185">Reference proteome</keyword>
<feature type="region of interest" description="Disordered" evidence="1">
    <location>
        <begin position="97"/>
        <end position="123"/>
    </location>
</feature>
<dbReference type="RefSeq" id="WP_230439012.1">
    <property type="nucleotide sequence ID" value="NZ_CP087715.1"/>
</dbReference>
<evidence type="ECO:0000313" key="2">
    <source>
        <dbReference type="EMBL" id="MFD1217898.1"/>
    </source>
</evidence>